<dbReference type="EMBL" id="NGFO01000006">
    <property type="protein sequence ID" value="OUC79657.1"/>
    <property type="molecule type" value="Genomic_DNA"/>
</dbReference>
<dbReference type="GO" id="GO:0008725">
    <property type="term" value="F:DNA-3-methyladenine glycosylase activity"/>
    <property type="evidence" value="ECO:0007669"/>
    <property type="project" value="TreeGrafter"/>
</dbReference>
<dbReference type="GO" id="GO:0032131">
    <property type="term" value="F:alkylated DNA binding"/>
    <property type="evidence" value="ECO:0007669"/>
    <property type="project" value="TreeGrafter"/>
</dbReference>
<dbReference type="Gene3D" id="3.40.10.10">
    <property type="entry name" value="DNA Methylphosphotriester Repair Domain"/>
    <property type="match status" value="1"/>
</dbReference>
<dbReference type="GO" id="GO:0043565">
    <property type="term" value="F:sequence-specific DNA binding"/>
    <property type="evidence" value="ECO:0007669"/>
    <property type="project" value="InterPro"/>
</dbReference>
<feature type="region of interest" description="Disordered" evidence="14">
    <location>
        <begin position="372"/>
        <end position="398"/>
    </location>
</feature>
<evidence type="ECO:0000256" key="8">
    <source>
        <dbReference type="ARBA" id="ARBA00022833"/>
    </source>
</evidence>
<proteinExistence type="predicted"/>
<keyword evidence="10" id="KW-0238">DNA-binding</keyword>
<keyword evidence="13" id="KW-0234">DNA repair</keyword>
<dbReference type="FunFam" id="3.40.10.10:FF:000001">
    <property type="entry name" value="DNA-3-methyladenine glycosylase 2"/>
    <property type="match status" value="1"/>
</dbReference>
<protein>
    <recommendedName>
        <fullName evidence="3">DNA-3-methyladenine glycosylase II</fullName>
        <ecNumber evidence="3">3.2.2.21</ecNumber>
    </recommendedName>
</protein>
<evidence type="ECO:0000256" key="12">
    <source>
        <dbReference type="ARBA" id="ARBA00023163"/>
    </source>
</evidence>
<comment type="caution">
    <text evidence="16">The sequence shown here is derived from an EMBL/GenBank/DDBJ whole genome shotgun (WGS) entry which is preliminary data.</text>
</comment>
<dbReference type="STRING" id="417102.CA982_07170"/>
<evidence type="ECO:0000313" key="17">
    <source>
        <dbReference type="Proteomes" id="UP000194632"/>
    </source>
</evidence>
<evidence type="ECO:0000256" key="7">
    <source>
        <dbReference type="ARBA" id="ARBA00022763"/>
    </source>
</evidence>
<reference evidence="16 17" key="1">
    <citation type="submission" date="2017-05" db="EMBL/GenBank/DDBJ databases">
        <title>Biotechnological potential of actinobacteria isolated from South African environments.</title>
        <authorList>
            <person name="Le Roes-Hill M."/>
            <person name="Prins A."/>
            <person name="Durrell K.A."/>
        </authorList>
    </citation>
    <scope>NUCLEOTIDE SEQUENCE [LARGE SCALE GENOMIC DNA]</scope>
    <source>
        <strain evidence="16">BS2</strain>
    </source>
</reference>
<sequence>MTTRIATDADTAGTAPDFDRCYRAVQARDARFDGQFFVTVRTTGIYCRPSCPAQTPRPANVGFVLTAAAAQQQGFRACRRCAPDAVPGSPLWNINADMSARAMRLIADGVVEREGVDGLATRLRYSPRHLTRVLTRHLGAGPLALARAHRATNARVLIQCTTMPMTDIAFAAGFASVRQFNDTVRAVFGLTPTELRRLPRRKNTPNGTDSAPGSVTLRLPFRAPYRWPWMRWFLHAHAAAGVESVVDDPNSPHGWRYRRVLALPHGMASAEVEPRDDHAVVALRGLDMRDLGVAVNRIRRLLDLDADITAAQDVLAADDTMRPLLERAPGLRAPGSLDPAETIIRTMLGQQVSLAAARNQIDRLVDVLGEPVGDTFPPASDDASTADGEPPSKSFPTPSVIAARGREVLRGPRRRVDAVIGVAEALADRRVEPHVGVDASDLRAQLLELPGIGPWTADIVTMRVTGDPDVLLTNDLVVVRAAADLGIDLRKTEHWAPWRSYATMHLWRHRLDAAGQIV</sequence>
<evidence type="ECO:0000256" key="10">
    <source>
        <dbReference type="ARBA" id="ARBA00023125"/>
    </source>
</evidence>
<dbReference type="Proteomes" id="UP000194632">
    <property type="component" value="Unassembled WGS sequence"/>
</dbReference>
<dbReference type="InterPro" id="IPR051912">
    <property type="entry name" value="Alkylbase_DNA_Glycosylase/TA"/>
</dbReference>
<dbReference type="GO" id="GO:0032993">
    <property type="term" value="C:protein-DNA complex"/>
    <property type="evidence" value="ECO:0007669"/>
    <property type="project" value="TreeGrafter"/>
</dbReference>
<dbReference type="GO" id="GO:0008270">
    <property type="term" value="F:zinc ion binding"/>
    <property type="evidence" value="ECO:0007669"/>
    <property type="project" value="InterPro"/>
</dbReference>
<dbReference type="Pfam" id="PF02805">
    <property type="entry name" value="Ada_Zn_binding"/>
    <property type="match status" value="1"/>
</dbReference>
<dbReference type="OrthoDB" id="9811249at2"/>
<dbReference type="SMART" id="SM00478">
    <property type="entry name" value="ENDO3c"/>
    <property type="match status" value="1"/>
</dbReference>
<dbReference type="Gene3D" id="3.30.310.20">
    <property type="entry name" value="DNA-3-methyladenine glycosylase AlkA, N-terminal domain"/>
    <property type="match status" value="1"/>
</dbReference>
<comment type="catalytic activity">
    <reaction evidence="1">
        <text>Hydrolysis of alkylated DNA, releasing 3-methyladenine, 3-methylguanine, 7-methylguanine and 7-methyladenine.</text>
        <dbReference type="EC" id="3.2.2.21"/>
    </reaction>
</comment>
<dbReference type="PROSITE" id="PS01124">
    <property type="entry name" value="HTH_ARAC_FAMILY_2"/>
    <property type="match status" value="1"/>
</dbReference>
<dbReference type="InterPro" id="IPR023170">
    <property type="entry name" value="HhH_base_excis_C"/>
</dbReference>
<dbReference type="Pfam" id="PF06029">
    <property type="entry name" value="AlkA_N"/>
    <property type="match status" value="1"/>
</dbReference>
<dbReference type="GO" id="GO:0032259">
    <property type="term" value="P:methylation"/>
    <property type="evidence" value="ECO:0007669"/>
    <property type="project" value="UniProtKB-KW"/>
</dbReference>
<evidence type="ECO:0000259" key="15">
    <source>
        <dbReference type="PROSITE" id="PS01124"/>
    </source>
</evidence>
<keyword evidence="9" id="KW-0805">Transcription regulation</keyword>
<evidence type="ECO:0000256" key="9">
    <source>
        <dbReference type="ARBA" id="ARBA00023015"/>
    </source>
</evidence>
<dbReference type="InterPro" id="IPR018060">
    <property type="entry name" value="HTH_AraC"/>
</dbReference>
<keyword evidence="6" id="KW-0479">Metal-binding</keyword>
<dbReference type="GO" id="GO:0043916">
    <property type="term" value="F:DNA-7-methylguanine glycosylase activity"/>
    <property type="evidence" value="ECO:0007669"/>
    <property type="project" value="TreeGrafter"/>
</dbReference>
<dbReference type="InterPro" id="IPR037046">
    <property type="entry name" value="AlkA_N_sf"/>
</dbReference>
<dbReference type="PANTHER" id="PTHR43003:SF13">
    <property type="entry name" value="DNA-3-METHYLADENINE GLYCOSYLASE 2"/>
    <property type="match status" value="1"/>
</dbReference>
<dbReference type="SMART" id="SM01009">
    <property type="entry name" value="AlkA_N"/>
    <property type="match status" value="1"/>
</dbReference>
<dbReference type="InterPro" id="IPR010316">
    <property type="entry name" value="AlkA_N"/>
</dbReference>
<keyword evidence="17" id="KW-1185">Reference proteome</keyword>
<dbReference type="PROSITE" id="PS00041">
    <property type="entry name" value="HTH_ARAC_FAMILY_1"/>
    <property type="match status" value="1"/>
</dbReference>
<evidence type="ECO:0000256" key="13">
    <source>
        <dbReference type="ARBA" id="ARBA00023204"/>
    </source>
</evidence>
<feature type="domain" description="HTH araC/xylS-type" evidence="15">
    <location>
        <begin position="100"/>
        <end position="198"/>
    </location>
</feature>
<evidence type="ECO:0000256" key="11">
    <source>
        <dbReference type="ARBA" id="ARBA00023159"/>
    </source>
</evidence>
<keyword evidence="8" id="KW-0862">Zinc</keyword>
<dbReference type="Pfam" id="PF12833">
    <property type="entry name" value="HTH_18"/>
    <property type="match status" value="1"/>
</dbReference>
<evidence type="ECO:0000313" key="16">
    <source>
        <dbReference type="EMBL" id="OUC79657.1"/>
    </source>
</evidence>
<dbReference type="PANTHER" id="PTHR43003">
    <property type="entry name" value="DNA-3-METHYLADENINE GLYCOSYLASE"/>
    <property type="match status" value="1"/>
</dbReference>
<dbReference type="InterPro" id="IPR011257">
    <property type="entry name" value="DNA_glycosylase"/>
</dbReference>
<comment type="cofactor">
    <cofactor evidence="2">
        <name>Zn(2+)</name>
        <dbReference type="ChEBI" id="CHEBI:29105"/>
    </cofactor>
</comment>
<keyword evidence="11" id="KW-0010">Activator</keyword>
<dbReference type="GO" id="GO:0008168">
    <property type="term" value="F:methyltransferase activity"/>
    <property type="evidence" value="ECO:0007669"/>
    <property type="project" value="UniProtKB-KW"/>
</dbReference>
<evidence type="ECO:0000256" key="6">
    <source>
        <dbReference type="ARBA" id="ARBA00022723"/>
    </source>
</evidence>
<evidence type="ECO:0000256" key="3">
    <source>
        <dbReference type="ARBA" id="ARBA00012000"/>
    </source>
</evidence>
<dbReference type="GO" id="GO:0003700">
    <property type="term" value="F:DNA-binding transcription factor activity"/>
    <property type="evidence" value="ECO:0007669"/>
    <property type="project" value="InterPro"/>
</dbReference>
<dbReference type="InterPro" id="IPR018062">
    <property type="entry name" value="HTH_AraC-typ_CS"/>
</dbReference>
<dbReference type="Gene3D" id="1.10.1670.10">
    <property type="entry name" value="Helix-hairpin-Helix base-excision DNA repair enzymes (C-terminal)"/>
    <property type="match status" value="1"/>
</dbReference>
<dbReference type="SUPFAM" id="SSF48150">
    <property type="entry name" value="DNA-glycosylase"/>
    <property type="match status" value="1"/>
</dbReference>
<dbReference type="Gene3D" id="1.10.340.30">
    <property type="entry name" value="Hypothetical protein, domain 2"/>
    <property type="match status" value="1"/>
</dbReference>
<dbReference type="EC" id="3.2.2.21" evidence="3"/>
<keyword evidence="5" id="KW-0808">Transferase</keyword>
<dbReference type="GO" id="GO:0005737">
    <property type="term" value="C:cytoplasm"/>
    <property type="evidence" value="ECO:0007669"/>
    <property type="project" value="TreeGrafter"/>
</dbReference>
<dbReference type="InterPro" id="IPR009057">
    <property type="entry name" value="Homeodomain-like_sf"/>
</dbReference>
<dbReference type="GO" id="GO:0006285">
    <property type="term" value="P:base-excision repair, AP site formation"/>
    <property type="evidence" value="ECO:0007669"/>
    <property type="project" value="TreeGrafter"/>
</dbReference>
<dbReference type="SUPFAM" id="SSF57884">
    <property type="entry name" value="Ada DNA repair protein, N-terminal domain (N-Ada 10)"/>
    <property type="match status" value="1"/>
</dbReference>
<evidence type="ECO:0000256" key="14">
    <source>
        <dbReference type="SAM" id="MobiDB-lite"/>
    </source>
</evidence>
<organism evidence="16 17">
    <name type="scientific">Gordonia lacunae</name>
    <dbReference type="NCBI Taxonomy" id="417102"/>
    <lineage>
        <taxon>Bacteria</taxon>
        <taxon>Bacillati</taxon>
        <taxon>Actinomycetota</taxon>
        <taxon>Actinomycetes</taxon>
        <taxon>Mycobacteriales</taxon>
        <taxon>Gordoniaceae</taxon>
        <taxon>Gordonia</taxon>
    </lineage>
</organism>
<dbReference type="CDD" id="cd00056">
    <property type="entry name" value="ENDO3c"/>
    <property type="match status" value="1"/>
</dbReference>
<dbReference type="SUPFAM" id="SSF46689">
    <property type="entry name" value="Homeodomain-like"/>
    <property type="match status" value="1"/>
</dbReference>
<dbReference type="SUPFAM" id="SSF55945">
    <property type="entry name" value="TATA-box binding protein-like"/>
    <property type="match status" value="1"/>
</dbReference>
<dbReference type="RefSeq" id="WP_086534633.1">
    <property type="nucleotide sequence ID" value="NZ_NGFO01000006.1"/>
</dbReference>
<dbReference type="Gene3D" id="1.10.10.60">
    <property type="entry name" value="Homeodomain-like"/>
    <property type="match status" value="1"/>
</dbReference>
<dbReference type="InterPro" id="IPR004026">
    <property type="entry name" value="Ada_DNA_repair_Zn-bd"/>
</dbReference>
<evidence type="ECO:0000256" key="5">
    <source>
        <dbReference type="ARBA" id="ARBA00022679"/>
    </source>
</evidence>
<dbReference type="InterPro" id="IPR003265">
    <property type="entry name" value="HhH-GPD_domain"/>
</dbReference>
<gene>
    <name evidence="16" type="ORF">CA982_07170</name>
</gene>
<keyword evidence="7" id="KW-0227">DNA damage</keyword>
<evidence type="ECO:0000256" key="4">
    <source>
        <dbReference type="ARBA" id="ARBA00022603"/>
    </source>
</evidence>
<dbReference type="GO" id="GO:0006307">
    <property type="term" value="P:DNA alkylation repair"/>
    <property type="evidence" value="ECO:0007669"/>
    <property type="project" value="TreeGrafter"/>
</dbReference>
<name>A0A243QD27_9ACTN</name>
<accession>A0A243QD27</accession>
<dbReference type="AlphaFoldDB" id="A0A243QD27"/>
<evidence type="ECO:0000256" key="2">
    <source>
        <dbReference type="ARBA" id="ARBA00001947"/>
    </source>
</evidence>
<dbReference type="SMART" id="SM00342">
    <property type="entry name" value="HTH_ARAC"/>
    <property type="match status" value="1"/>
</dbReference>
<keyword evidence="12" id="KW-0804">Transcription</keyword>
<dbReference type="InterPro" id="IPR035451">
    <property type="entry name" value="Ada-like_dom_sf"/>
</dbReference>
<evidence type="ECO:0000256" key="1">
    <source>
        <dbReference type="ARBA" id="ARBA00000086"/>
    </source>
</evidence>
<keyword evidence="4" id="KW-0489">Methyltransferase</keyword>